<sequence length="290" mass="33394">MREAIKYLGKNLPRSYVNIIPPFYIELLQKEQNENPFCLDVHRLSCPCLSKQSSEKITIMKKSFDEKLEIFSSEEYQTSDFAVSISYALNIPNLMTIQDSLNLAYIALDCFHFSEIAHDLVAKILWSDLFNRISTDYPIDLNEFQPERWFCPHHKCPYFKTVLNSANCTAQVYRRYPSLMRYQIDYDEAYFFSTIVSSTLNGCDATKSFHGRVPFSTHFFLNQFGSLCKTCSSTSQAYSASYPINIPGLVTITVGLCVIIVSCKKRKDLTQHPNERTHLLDEDNSSKVLK</sequence>
<organism evidence="1 2">
    <name type="scientific">Dictyocaulus viviparus</name>
    <name type="common">Bovine lungworm</name>
    <dbReference type="NCBI Taxonomy" id="29172"/>
    <lineage>
        <taxon>Eukaryota</taxon>
        <taxon>Metazoa</taxon>
        <taxon>Ecdysozoa</taxon>
        <taxon>Nematoda</taxon>
        <taxon>Chromadorea</taxon>
        <taxon>Rhabditida</taxon>
        <taxon>Rhabditina</taxon>
        <taxon>Rhabditomorpha</taxon>
        <taxon>Strongyloidea</taxon>
        <taxon>Metastrongylidae</taxon>
        <taxon>Dictyocaulus</taxon>
    </lineage>
</organism>
<evidence type="ECO:0008006" key="3">
    <source>
        <dbReference type="Google" id="ProtNLM"/>
    </source>
</evidence>
<dbReference type="GO" id="GO:0006644">
    <property type="term" value="P:phospholipid metabolic process"/>
    <property type="evidence" value="ECO:0007669"/>
    <property type="project" value="TreeGrafter"/>
</dbReference>
<dbReference type="InterPro" id="IPR038885">
    <property type="entry name" value="PLB1"/>
</dbReference>
<evidence type="ECO:0000313" key="2">
    <source>
        <dbReference type="Proteomes" id="UP000053766"/>
    </source>
</evidence>
<dbReference type="PANTHER" id="PTHR21325:SF24">
    <property type="entry name" value="LIPASE_GDSL DOMAIN-CONTAINING PROTEIN"/>
    <property type="match status" value="1"/>
</dbReference>
<accession>A0A0D8XEL7</accession>
<reference evidence="2" key="2">
    <citation type="journal article" date="2016" name="Sci. Rep.">
        <title>Dictyocaulus viviparus genome, variome and transcriptome elucidate lungworm biology and support future intervention.</title>
        <authorList>
            <person name="McNulty S.N."/>
            <person name="Strube C."/>
            <person name="Rosa B.A."/>
            <person name="Martin J.C."/>
            <person name="Tyagi R."/>
            <person name="Choi Y.J."/>
            <person name="Wang Q."/>
            <person name="Hallsworth Pepin K."/>
            <person name="Zhang X."/>
            <person name="Ozersky P."/>
            <person name="Wilson R.K."/>
            <person name="Sternberg P.W."/>
            <person name="Gasser R.B."/>
            <person name="Mitreva M."/>
        </authorList>
    </citation>
    <scope>NUCLEOTIDE SEQUENCE [LARGE SCALE GENOMIC DNA]</scope>
    <source>
        <strain evidence="2">HannoverDv2000</strain>
    </source>
</reference>
<dbReference type="GO" id="GO:0004620">
    <property type="term" value="F:phospholipase activity"/>
    <property type="evidence" value="ECO:0007669"/>
    <property type="project" value="InterPro"/>
</dbReference>
<name>A0A0D8XEL7_DICVI</name>
<dbReference type="AlphaFoldDB" id="A0A0D8XEL7"/>
<dbReference type="STRING" id="29172.A0A0D8XEL7"/>
<reference evidence="1 2" key="1">
    <citation type="submission" date="2013-11" db="EMBL/GenBank/DDBJ databases">
        <title>Draft genome of the bovine lungworm Dictyocaulus viviparus.</title>
        <authorList>
            <person name="Mitreva M."/>
        </authorList>
    </citation>
    <scope>NUCLEOTIDE SEQUENCE [LARGE SCALE GENOMIC DNA]</scope>
    <source>
        <strain evidence="1 2">HannoverDv2000</strain>
    </source>
</reference>
<dbReference type="EMBL" id="KN716593">
    <property type="protein sequence ID" value="KJH43100.1"/>
    <property type="molecule type" value="Genomic_DNA"/>
</dbReference>
<protein>
    <recommendedName>
        <fullName evidence="3">Phospholipase B1, membrane-associated</fullName>
    </recommendedName>
</protein>
<keyword evidence="2" id="KW-1185">Reference proteome</keyword>
<evidence type="ECO:0000313" key="1">
    <source>
        <dbReference type="EMBL" id="KJH43100.1"/>
    </source>
</evidence>
<dbReference type="OrthoDB" id="10265800at2759"/>
<dbReference type="Proteomes" id="UP000053766">
    <property type="component" value="Unassembled WGS sequence"/>
</dbReference>
<gene>
    <name evidence="1" type="ORF">DICVIV_10902</name>
</gene>
<dbReference type="PANTHER" id="PTHR21325">
    <property type="entry name" value="PHOSPHOLIPASE B, PLB1"/>
    <property type="match status" value="1"/>
</dbReference>
<proteinExistence type="predicted"/>